<evidence type="ECO:0000313" key="2">
    <source>
        <dbReference type="Proteomes" id="UP000186159"/>
    </source>
</evidence>
<name>A0AAX0J1S8_CORDP</name>
<comment type="caution">
    <text evidence="1">The sequence shown here is derived from an EMBL/GenBank/DDBJ whole genome shotgun (WGS) entry which is preliminary data.</text>
</comment>
<dbReference type="EMBL" id="LJXR01000008">
    <property type="protein sequence ID" value="OKY22710.1"/>
    <property type="molecule type" value="Genomic_DNA"/>
</dbReference>
<accession>A0AAX0J1S8</accession>
<gene>
    <name evidence="1" type="ORF">AOT42_10410</name>
</gene>
<organism evidence="1 2">
    <name type="scientific">Corynebacterium diphtheriae bv. gravis</name>
    <dbReference type="NCBI Taxonomy" id="1720349"/>
    <lineage>
        <taxon>Bacteria</taxon>
        <taxon>Bacillati</taxon>
        <taxon>Actinomycetota</taxon>
        <taxon>Actinomycetes</taxon>
        <taxon>Mycobacteriales</taxon>
        <taxon>Corynebacteriaceae</taxon>
        <taxon>Corynebacterium</taxon>
    </lineage>
</organism>
<evidence type="ECO:0000313" key="1">
    <source>
        <dbReference type="EMBL" id="OKY22710.1"/>
    </source>
</evidence>
<evidence type="ECO:0008006" key="3">
    <source>
        <dbReference type="Google" id="ProtNLM"/>
    </source>
</evidence>
<dbReference type="Proteomes" id="UP000186159">
    <property type="component" value="Unassembled WGS sequence"/>
</dbReference>
<sequence>MFLFSEVRMRCGCSVAVVSAHIFAHVFRLLELTNTKTAGRDFRAEMPSLGFRIREFEEADTSRQVRTNLTPQRSPTTHIL</sequence>
<proteinExistence type="predicted"/>
<dbReference type="AlphaFoldDB" id="A0AAX0J1S8"/>
<protein>
    <recommendedName>
        <fullName evidence="3">Secreted protein</fullName>
    </recommendedName>
</protein>
<reference evidence="1 2" key="1">
    <citation type="submission" date="2015-09" db="EMBL/GenBank/DDBJ databases">
        <title>Genome sequencing of Corynebacterium diphtheriae Bv. Gravis strain DSM 44123.</title>
        <authorList>
            <person name="Sangal V."/>
            <person name="Burkovski A."/>
        </authorList>
    </citation>
    <scope>NUCLEOTIDE SEQUENCE [LARGE SCALE GENOMIC DNA]</scope>
    <source>
        <strain evidence="1 2">DSM 44123</strain>
    </source>
</reference>